<keyword evidence="2" id="KW-0732">Signal</keyword>
<evidence type="ECO:0000256" key="1">
    <source>
        <dbReference type="SAM" id="MobiDB-lite"/>
    </source>
</evidence>
<dbReference type="InterPro" id="IPR001322">
    <property type="entry name" value="Lamin_tail_dom"/>
</dbReference>
<feature type="chain" id="PRO_5022718543" description="LTD domain-containing protein" evidence="2">
    <location>
        <begin position="25"/>
        <end position="1036"/>
    </location>
</feature>
<dbReference type="SUPFAM" id="SSF56219">
    <property type="entry name" value="DNase I-like"/>
    <property type="match status" value="1"/>
</dbReference>
<dbReference type="AlphaFoldDB" id="A0A5C4RSC2"/>
<dbReference type="PANTHER" id="PTHR42834:SF1">
    <property type="entry name" value="ENDONUCLEASE_EXONUCLEASE_PHOSPHATASE FAMILY PROTEIN (AFU_ORTHOLOGUE AFUA_3G09210)"/>
    <property type="match status" value="1"/>
</dbReference>
<dbReference type="CDD" id="cd04486">
    <property type="entry name" value="YhcR_OBF_like"/>
    <property type="match status" value="1"/>
</dbReference>
<dbReference type="Proteomes" id="UP000305760">
    <property type="component" value="Unassembled WGS sequence"/>
</dbReference>
<evidence type="ECO:0000313" key="5">
    <source>
        <dbReference type="Proteomes" id="UP000305760"/>
    </source>
</evidence>
<organism evidence="4 5">
    <name type="scientific">Arenimonas terrae</name>
    <dbReference type="NCBI Taxonomy" id="2546226"/>
    <lineage>
        <taxon>Bacteria</taxon>
        <taxon>Pseudomonadati</taxon>
        <taxon>Pseudomonadota</taxon>
        <taxon>Gammaproteobacteria</taxon>
        <taxon>Lysobacterales</taxon>
        <taxon>Lysobacteraceae</taxon>
        <taxon>Arenimonas</taxon>
    </lineage>
</organism>
<feature type="domain" description="LTD" evidence="3">
    <location>
        <begin position="17"/>
        <end position="187"/>
    </location>
</feature>
<proteinExistence type="predicted"/>
<dbReference type="Gene3D" id="3.60.10.10">
    <property type="entry name" value="Endonuclease/exonuclease/phosphatase"/>
    <property type="match status" value="1"/>
</dbReference>
<gene>
    <name evidence="4" type="ORF">E1B00_11135</name>
</gene>
<feature type="signal peptide" evidence="2">
    <location>
        <begin position="1"/>
        <end position="24"/>
    </location>
</feature>
<evidence type="ECO:0000313" key="4">
    <source>
        <dbReference type="EMBL" id="TNJ33875.1"/>
    </source>
</evidence>
<name>A0A5C4RSC2_9GAMM</name>
<dbReference type="InterPro" id="IPR036691">
    <property type="entry name" value="Endo/exonu/phosph_ase_sf"/>
</dbReference>
<dbReference type="PROSITE" id="PS51841">
    <property type="entry name" value="LTD"/>
    <property type="match status" value="1"/>
</dbReference>
<dbReference type="Pfam" id="PF00932">
    <property type="entry name" value="LTD"/>
    <property type="match status" value="1"/>
</dbReference>
<dbReference type="EMBL" id="SMDR01000002">
    <property type="protein sequence ID" value="TNJ33875.1"/>
    <property type="molecule type" value="Genomic_DNA"/>
</dbReference>
<dbReference type="PANTHER" id="PTHR42834">
    <property type="entry name" value="ENDONUCLEASE/EXONUCLEASE/PHOSPHATASE FAMILY PROTEIN (AFU_ORTHOLOGUE AFUA_3G09210)"/>
    <property type="match status" value="1"/>
</dbReference>
<sequence length="1036" mass="106751">MRHHKRLHALFALLALPFAAPASAATADLLLSEIIEGSSNNKAVEIYNGTGAPVDLAAGGYTLQFYFNGGTTPNFTLALSGTVADGGAFVIAPSNANATILAAAQQVSGTSWFNGDDAIVLRKGGSAGALLDVAGQIGFDPGTQWGAGLASTADNTIRRKATVCAGDADGSDAFDPAGEWDGYATDTFDGLGSHTASCGGGSLPTDPTASGGASPASLAAGDATLLTVAVVPGANPASTGLTVSADLSAIGGAASQAFVDDGSNGDAIAGDLTFSHQATVAAGTAAGPKVLPVAIADAEGRSAAASIALSVVARVDISDIQGQGVGSPLAVGTEVVTEGIVTARRANGYFIQSAPGDEDGDPATAEGLFVFTNAAPPAAATVGNRLRVAGRVTQFSRTPHGYPLTQLGNSSATVLAGGQALPAPVLIDESVLSPGLSTAALGRYQGMRVQLPAAKVVGATNAFGDFHVTLPTTPRPAREPGIAALDAVPLPAGNNIVRFDRNPERLRVESTGLEGGSALNVDAGTLIEGMQGVMYYDRGDFTLLIGDSSTLAISGGAYVAAVPAAEEGAVRVGSYNIENLSGGESVPLNRLSKLSEVFCQYLRNPDVVGLVEIANLETAQRLARAINDNEFGTCPTSPMYQAYLLSTSGSQRLGYLVKTAPLADGRPRVEVDSVTEQFVGDTLTAPDGTANGVLFDRAPLLLQGRINGERGRSYPINVLLNHTLSLLDVNDLTPRAVWGTDGDRSRGKRLQQAIKVSELVESIQAADATAPLVLIGDYNAFDFNDGYVDVMGIIRGEPAPADQVLVHGDSAVTRPLVNLIGTKPEAERYSYVFEGNTQTLDHALVNQAVIETTEATLYHARVNSDFATDNAADPTVPVRTSDHDPLVADLVVPAFLDADLATTVFTPFKLVFDGQVVPFVATVRNRGQSRALRPEVTLRIDGTPAQVRQVLAAGWDCGAPVAVSGGSEVFCGRETPMAAGEIDFLLVNLEAVRLTAIDSVGLRAQADTRSNDTRASNDAGADSAKVVGRPRWTWGD</sequence>
<feature type="region of interest" description="Disordered" evidence="1">
    <location>
        <begin position="1007"/>
        <end position="1036"/>
    </location>
</feature>
<dbReference type="RefSeq" id="WP_139448726.1">
    <property type="nucleotide sequence ID" value="NZ_SMDR01000002.1"/>
</dbReference>
<keyword evidence="5" id="KW-1185">Reference proteome</keyword>
<comment type="caution">
    <text evidence="4">The sequence shown here is derived from an EMBL/GenBank/DDBJ whole genome shotgun (WGS) entry which is preliminary data.</text>
</comment>
<evidence type="ECO:0000256" key="2">
    <source>
        <dbReference type="SAM" id="SignalP"/>
    </source>
</evidence>
<reference evidence="4 5" key="1">
    <citation type="submission" date="2019-03" db="EMBL/GenBank/DDBJ databases">
        <title>Arenimonas daejeonensis sp. nov., isolated from compost.</title>
        <authorList>
            <person name="Jeon C.O."/>
        </authorList>
    </citation>
    <scope>NUCLEOTIDE SEQUENCE [LARGE SCALE GENOMIC DNA]</scope>
    <source>
        <strain evidence="4 5">R29</strain>
    </source>
</reference>
<dbReference type="OrthoDB" id="9800417at2"/>
<accession>A0A5C4RSC2</accession>
<evidence type="ECO:0000259" key="3">
    <source>
        <dbReference type="PROSITE" id="PS51841"/>
    </source>
</evidence>
<protein>
    <recommendedName>
        <fullName evidence="3">LTD domain-containing protein</fullName>
    </recommendedName>
</protein>